<dbReference type="InterPro" id="IPR013762">
    <property type="entry name" value="Integrase-like_cat_sf"/>
</dbReference>
<dbReference type="InterPro" id="IPR050090">
    <property type="entry name" value="Tyrosine_recombinase_XerCD"/>
</dbReference>
<reference evidence="12 13" key="1">
    <citation type="submission" date="2023-12" db="EMBL/GenBank/DDBJ databases">
        <title>Genomic sequences of Capnocytophaga and Parvimonas strains.</title>
        <authorList>
            <person name="Watt R.M."/>
            <person name="Wang M."/>
            <person name="Yang T."/>
            <person name="Tong W.M."/>
        </authorList>
    </citation>
    <scope>NUCLEOTIDE SEQUENCE [LARGE SCALE GENOMIC DNA]</scope>
    <source>
        <strain evidence="12 13">CCUG 13156</strain>
    </source>
</reference>
<evidence type="ECO:0000256" key="8">
    <source>
        <dbReference type="ARBA" id="ARBA00023306"/>
    </source>
</evidence>
<gene>
    <name evidence="9" type="primary">xerC</name>
    <name evidence="12" type="ORF">VJJ49_04450</name>
</gene>
<dbReference type="PANTHER" id="PTHR30349">
    <property type="entry name" value="PHAGE INTEGRASE-RELATED"/>
    <property type="match status" value="1"/>
</dbReference>
<feature type="active site" evidence="9">
    <location>
        <position position="263"/>
    </location>
</feature>
<evidence type="ECO:0000256" key="1">
    <source>
        <dbReference type="ARBA" id="ARBA00004496"/>
    </source>
</evidence>
<dbReference type="Gene3D" id="1.10.150.130">
    <property type="match status" value="1"/>
</dbReference>
<dbReference type="InterPro" id="IPR044068">
    <property type="entry name" value="CB"/>
</dbReference>
<comment type="similarity">
    <text evidence="9">Belongs to the 'phage' integrase family. XerC subfamily.</text>
</comment>
<protein>
    <recommendedName>
        <fullName evidence="9">Tyrosine recombinase XerC</fullName>
    </recommendedName>
</protein>
<feature type="active site" description="O-(3'-phospho-DNA)-tyrosine intermediate" evidence="9">
    <location>
        <position position="272"/>
    </location>
</feature>
<dbReference type="PROSITE" id="PS51900">
    <property type="entry name" value="CB"/>
    <property type="match status" value="1"/>
</dbReference>
<feature type="domain" description="Tyr recombinase" evidence="10">
    <location>
        <begin position="100"/>
        <end position="285"/>
    </location>
</feature>
<comment type="subunit">
    <text evidence="9">Forms a cyclic heterotetrameric complex composed of two molecules of XerC and two molecules of XerD.</text>
</comment>
<evidence type="ECO:0000313" key="13">
    <source>
        <dbReference type="Proteomes" id="UP001324270"/>
    </source>
</evidence>
<keyword evidence="3 9" id="KW-0132">Cell division</keyword>
<dbReference type="SUPFAM" id="SSF56349">
    <property type="entry name" value="DNA breaking-rejoining enzymes"/>
    <property type="match status" value="1"/>
</dbReference>
<evidence type="ECO:0000256" key="2">
    <source>
        <dbReference type="ARBA" id="ARBA00022490"/>
    </source>
</evidence>
<dbReference type="InterPro" id="IPR010998">
    <property type="entry name" value="Integrase_recombinase_N"/>
</dbReference>
<keyword evidence="6 9" id="KW-0238">DNA-binding</keyword>
<feature type="active site" evidence="9">
    <location>
        <position position="240"/>
    </location>
</feature>
<keyword evidence="4 9" id="KW-0159">Chromosome partition</keyword>
<comment type="subcellular location">
    <subcellularLocation>
        <location evidence="1 9">Cytoplasm</location>
    </subcellularLocation>
</comment>
<evidence type="ECO:0000313" key="12">
    <source>
        <dbReference type="EMBL" id="MEB3039943.1"/>
    </source>
</evidence>
<dbReference type="PROSITE" id="PS51898">
    <property type="entry name" value="TYR_RECOMBINASE"/>
    <property type="match status" value="1"/>
</dbReference>
<evidence type="ECO:0000259" key="10">
    <source>
        <dbReference type="PROSITE" id="PS51898"/>
    </source>
</evidence>
<evidence type="ECO:0000256" key="6">
    <source>
        <dbReference type="ARBA" id="ARBA00023125"/>
    </source>
</evidence>
<dbReference type="InterPro" id="IPR023009">
    <property type="entry name" value="Tyrosine_recombinase_XerC/XerD"/>
</dbReference>
<feature type="domain" description="Core-binding (CB)" evidence="11">
    <location>
        <begin position="1"/>
        <end position="83"/>
    </location>
</feature>
<comment type="function">
    <text evidence="9">Site-specific tyrosine recombinase, which acts by catalyzing the cutting and rejoining of the recombining DNA molecules. The XerC-XerD complex is essential to convert dimers of the bacterial chromosome into monomers to permit their segregation at cell division. It also contributes to the segregational stability of plasmids.</text>
</comment>
<evidence type="ECO:0000256" key="5">
    <source>
        <dbReference type="ARBA" id="ARBA00022908"/>
    </source>
</evidence>
<dbReference type="InterPro" id="IPR004107">
    <property type="entry name" value="Integrase_SAM-like_N"/>
</dbReference>
<dbReference type="Pfam" id="PF02899">
    <property type="entry name" value="Phage_int_SAM_1"/>
    <property type="match status" value="1"/>
</dbReference>
<organism evidence="12 13">
    <name type="scientific">Capnocytophaga gingivalis</name>
    <dbReference type="NCBI Taxonomy" id="1017"/>
    <lineage>
        <taxon>Bacteria</taxon>
        <taxon>Pseudomonadati</taxon>
        <taxon>Bacteroidota</taxon>
        <taxon>Flavobacteriia</taxon>
        <taxon>Flavobacteriales</taxon>
        <taxon>Flavobacteriaceae</taxon>
        <taxon>Capnocytophaga</taxon>
    </lineage>
</organism>
<dbReference type="InterPro" id="IPR011010">
    <property type="entry name" value="DNA_brk_join_enz"/>
</dbReference>
<proteinExistence type="inferred from homology"/>
<evidence type="ECO:0000259" key="11">
    <source>
        <dbReference type="PROSITE" id="PS51900"/>
    </source>
</evidence>
<dbReference type="Gene3D" id="1.10.443.10">
    <property type="entry name" value="Intergrase catalytic core"/>
    <property type="match status" value="1"/>
</dbReference>
<keyword evidence="5 9" id="KW-0229">DNA integration</keyword>
<accession>A0ABU5Y7P3</accession>
<keyword evidence="8 9" id="KW-0131">Cell cycle</keyword>
<comment type="caution">
    <text evidence="12">The sequence shown here is derived from an EMBL/GenBank/DDBJ whole genome shotgun (WGS) entry which is preliminary data.</text>
</comment>
<feature type="active site" evidence="9">
    <location>
        <position position="169"/>
    </location>
</feature>
<evidence type="ECO:0000256" key="3">
    <source>
        <dbReference type="ARBA" id="ARBA00022618"/>
    </source>
</evidence>
<dbReference type="PANTHER" id="PTHR30349:SF77">
    <property type="entry name" value="TYROSINE RECOMBINASE XERC"/>
    <property type="match status" value="1"/>
</dbReference>
<dbReference type="Pfam" id="PF00589">
    <property type="entry name" value="Phage_integrase"/>
    <property type="match status" value="1"/>
</dbReference>
<evidence type="ECO:0000256" key="4">
    <source>
        <dbReference type="ARBA" id="ARBA00022829"/>
    </source>
</evidence>
<sequence length="296" mass="33813">MIEAFENYLSLEKKYSSHTVTAYLADVQEFAAYLTEVEPTMLLPQVNYSLIRSWIIHLVESGITNRSINRKLASLKAYYAFLVRTLAIKASPFVPHIPLKAPKKISIPFSSREIDSVLSQPIVEDSYTQMRNKTIIELFYATGMRRAELIDLKISDIDFSQKTVKVLGKRNKERIIPLIHTVVETLEKYLTLRKGVETNEVFLFLTDKGKKMYPKLVYNIINSYFSTATTKLKKSPHVLRHSFATHLLDNGADLNAVKELLGHAGLAATQVYTHSSIAELKNQYKNAHPRMTNKEY</sequence>
<dbReference type="HAMAP" id="MF_01808">
    <property type="entry name" value="Recomb_XerC_XerD"/>
    <property type="match status" value="1"/>
</dbReference>
<keyword evidence="2 9" id="KW-0963">Cytoplasm</keyword>
<dbReference type="Proteomes" id="UP001324270">
    <property type="component" value="Unassembled WGS sequence"/>
</dbReference>
<dbReference type="EMBL" id="JAYKBV010000005">
    <property type="protein sequence ID" value="MEB3039943.1"/>
    <property type="molecule type" value="Genomic_DNA"/>
</dbReference>
<dbReference type="SUPFAM" id="SSF47823">
    <property type="entry name" value="lambda integrase-like, N-terminal domain"/>
    <property type="match status" value="1"/>
</dbReference>
<dbReference type="InterPro" id="IPR002104">
    <property type="entry name" value="Integrase_catalytic"/>
</dbReference>
<keyword evidence="13" id="KW-1185">Reference proteome</keyword>
<keyword evidence="7 9" id="KW-0233">DNA recombination</keyword>
<feature type="active site" evidence="9">
    <location>
        <position position="237"/>
    </location>
</feature>
<evidence type="ECO:0000256" key="7">
    <source>
        <dbReference type="ARBA" id="ARBA00023172"/>
    </source>
</evidence>
<feature type="active site" evidence="9">
    <location>
        <position position="145"/>
    </location>
</feature>
<evidence type="ECO:0000256" key="9">
    <source>
        <dbReference type="HAMAP-Rule" id="MF_01808"/>
    </source>
</evidence>
<name>A0ABU5Y7P3_9FLAO</name>
<dbReference type="RefSeq" id="WP_314305617.1">
    <property type="nucleotide sequence ID" value="NZ_CAUQOG010000017.1"/>
</dbReference>